<proteinExistence type="predicted"/>
<dbReference type="EMBL" id="AAKTMG010000045">
    <property type="protein sequence ID" value="ECV5046092.1"/>
    <property type="molecule type" value="Genomic_DNA"/>
</dbReference>
<accession>A0A3U4PPH9</accession>
<reference evidence="2" key="1">
    <citation type="journal article" date="2018" name="Genome Biol.">
        <title>SKESA: strategic k-mer extension for scrupulous assemblies.</title>
        <authorList>
            <person name="Souvorov A."/>
            <person name="Agarwala R."/>
            <person name="Lipman D.J."/>
        </authorList>
    </citation>
    <scope>NUCLEOTIDE SEQUENCE</scope>
    <source>
        <strain evidence="2">11-0211</strain>
    </source>
</reference>
<sequence>MKQIKAQGYKAPEDIADSFGKNKTNIKTDLIIKANDGIFGSFRDLRNKNIGNIIEIIEDKCDAIKVSLQLGSRTVVFNYDTILKKGISAELDDNDLKIDPLTGIPDLTALHDTIKNLSNDILEELHCGNKGVII</sequence>
<evidence type="ECO:0000313" key="1">
    <source>
        <dbReference type="EMBL" id="ECV5046092.1"/>
    </source>
</evidence>
<evidence type="ECO:0000313" key="2">
    <source>
        <dbReference type="EMBL" id="HAC6845031.1"/>
    </source>
</evidence>
<dbReference type="EMBL" id="DAAMIT010000001">
    <property type="protein sequence ID" value="HAC6845031.1"/>
    <property type="molecule type" value="Genomic_DNA"/>
</dbReference>
<protein>
    <submittedName>
        <fullName evidence="1">Uncharacterized protein</fullName>
    </submittedName>
</protein>
<dbReference type="AlphaFoldDB" id="A0A3U4PPH9"/>
<reference evidence="2" key="2">
    <citation type="submission" date="2018-07" db="EMBL/GenBank/DDBJ databases">
        <authorList>
            <consortium name="NCBI Pathogen Detection Project"/>
        </authorList>
    </citation>
    <scope>NUCLEOTIDE SEQUENCE</scope>
    <source>
        <strain evidence="2">11-0211</strain>
    </source>
</reference>
<comment type="caution">
    <text evidence="1">The sequence shown here is derived from an EMBL/GenBank/DDBJ whole genome shotgun (WGS) entry which is preliminary data.</text>
</comment>
<gene>
    <name evidence="1" type="ORF">F2J40_21835</name>
    <name evidence="2" type="ORF">G0D80_00615</name>
</gene>
<reference evidence="1" key="3">
    <citation type="submission" date="2019-09" db="EMBL/GenBank/DDBJ databases">
        <authorList>
            <person name="Ashton P.M."/>
            <person name="Dallman T."/>
            <person name="Nair S."/>
            <person name="De Pinna E."/>
            <person name="Peters T."/>
            <person name="Grant K."/>
        </authorList>
    </citation>
    <scope>NUCLEOTIDE SEQUENCE</scope>
    <source>
        <strain evidence="1">800616</strain>
    </source>
</reference>
<name>A0A3U4PPH9_SALET</name>
<organism evidence="1">
    <name type="scientific">Salmonella enterica I</name>
    <dbReference type="NCBI Taxonomy" id="59201"/>
    <lineage>
        <taxon>Bacteria</taxon>
        <taxon>Pseudomonadati</taxon>
        <taxon>Pseudomonadota</taxon>
        <taxon>Gammaproteobacteria</taxon>
        <taxon>Enterobacterales</taxon>
        <taxon>Enterobacteriaceae</taxon>
        <taxon>Salmonella</taxon>
    </lineage>
</organism>